<feature type="transmembrane region" description="Helical" evidence="1">
    <location>
        <begin position="56"/>
        <end position="79"/>
    </location>
</feature>
<keyword evidence="1" id="KW-0472">Membrane</keyword>
<evidence type="ECO:0008006" key="4">
    <source>
        <dbReference type="Google" id="ProtNLM"/>
    </source>
</evidence>
<dbReference type="OrthoDB" id="1452126at2"/>
<keyword evidence="1" id="KW-0812">Transmembrane</keyword>
<evidence type="ECO:0000313" key="3">
    <source>
        <dbReference type="Proteomes" id="UP000095713"/>
    </source>
</evidence>
<protein>
    <recommendedName>
        <fullName evidence="4">DUF4064 domain-containing protein</fullName>
    </recommendedName>
</protein>
<accession>A0A1E5SIJ4</accession>
<dbReference type="EMBL" id="MDJD01000054">
    <property type="protein sequence ID" value="OEJ98933.1"/>
    <property type="molecule type" value="Genomic_DNA"/>
</dbReference>
<feature type="transmembrane region" description="Helical" evidence="1">
    <location>
        <begin position="91"/>
        <end position="115"/>
    </location>
</feature>
<dbReference type="RefSeq" id="WP_069831616.1">
    <property type="nucleotide sequence ID" value="NZ_MDJD01000054.1"/>
</dbReference>
<feature type="transmembrane region" description="Helical" evidence="1">
    <location>
        <begin position="12"/>
        <end position="36"/>
    </location>
</feature>
<keyword evidence="1" id="KW-1133">Transmembrane helix</keyword>
<gene>
    <name evidence="2" type="ORF">A8C32_07020</name>
</gene>
<organism evidence="2 3">
    <name type="scientific">Flavivirga aquatica</name>
    <dbReference type="NCBI Taxonomy" id="1849968"/>
    <lineage>
        <taxon>Bacteria</taxon>
        <taxon>Pseudomonadati</taxon>
        <taxon>Bacteroidota</taxon>
        <taxon>Flavobacteriia</taxon>
        <taxon>Flavobacteriales</taxon>
        <taxon>Flavobacteriaceae</taxon>
        <taxon>Flavivirga</taxon>
    </lineage>
</organism>
<keyword evidence="3" id="KW-1185">Reference proteome</keyword>
<reference evidence="2 3" key="1">
    <citation type="submission" date="2016-05" db="EMBL/GenBank/DDBJ databases">
        <title>Draft Genome Sequence of Algibacter sp. Strain SK-16 Isolated from the Surface Water of Aburatsubo Inlet.</title>
        <authorList>
            <person name="Wong S.-K."/>
            <person name="Yoshizawa S."/>
            <person name="Nakajima Y."/>
            <person name="Ogura Y."/>
            <person name="Tetsuya H."/>
            <person name="Hamasaki K."/>
        </authorList>
    </citation>
    <scope>NUCLEOTIDE SEQUENCE [LARGE SCALE GENOMIC DNA]</scope>
    <source>
        <strain evidence="2 3">SK-16</strain>
    </source>
</reference>
<comment type="caution">
    <text evidence="2">The sequence shown here is derived from an EMBL/GenBank/DDBJ whole genome shotgun (WGS) entry which is preliminary data.</text>
</comment>
<name>A0A1E5SIJ4_9FLAO</name>
<evidence type="ECO:0000313" key="2">
    <source>
        <dbReference type="EMBL" id="OEJ98933.1"/>
    </source>
</evidence>
<sequence length="129" mass="14326">MKPNNLDTFKTLFLVKGILTLAFSLFFIFYAGMGLFFSTIIEASDKLNDAPFNLGIIFVIIGVIGIIICVTLGVLTLIASKYIKHRKNYTFIFVISIINCLTGILGILLGVFSLIELTKPEIKELFNKA</sequence>
<dbReference type="AlphaFoldDB" id="A0A1E5SIJ4"/>
<dbReference type="STRING" id="1849968.A8C32_07020"/>
<dbReference type="Proteomes" id="UP000095713">
    <property type="component" value="Unassembled WGS sequence"/>
</dbReference>
<evidence type="ECO:0000256" key="1">
    <source>
        <dbReference type="SAM" id="Phobius"/>
    </source>
</evidence>
<proteinExistence type="predicted"/>